<organism evidence="1 2">
    <name type="scientific">Natronorubrum bangense</name>
    <dbReference type="NCBI Taxonomy" id="61858"/>
    <lineage>
        <taxon>Archaea</taxon>
        <taxon>Methanobacteriati</taxon>
        <taxon>Methanobacteriota</taxon>
        <taxon>Stenosarchaea group</taxon>
        <taxon>Halobacteria</taxon>
        <taxon>Halobacteriales</taxon>
        <taxon>Natrialbaceae</taxon>
        <taxon>Natronorubrum</taxon>
    </lineage>
</organism>
<gene>
    <name evidence="1" type="ORF">DV706_10475</name>
</gene>
<dbReference type="AlphaFoldDB" id="A0A4D6HMN1"/>
<reference evidence="1 2" key="1">
    <citation type="journal article" date="2019" name="Nat. Commun.">
        <title>A new type of DNA phosphorothioation-based antiviral system in archaea.</title>
        <authorList>
            <person name="Xiong L."/>
            <person name="Liu S."/>
            <person name="Chen S."/>
            <person name="Xiao Y."/>
            <person name="Zhu B."/>
            <person name="Gao Y."/>
            <person name="Zhang Y."/>
            <person name="Chen B."/>
            <person name="Luo J."/>
            <person name="Deng Z."/>
            <person name="Chen X."/>
            <person name="Wang L."/>
            <person name="Chen S."/>
        </authorList>
    </citation>
    <scope>NUCLEOTIDE SEQUENCE [LARGE SCALE GENOMIC DNA]</scope>
    <source>
        <strain evidence="1 2">JCM 10635</strain>
    </source>
</reference>
<protein>
    <recommendedName>
        <fullName evidence="3">SRPBCC family protein</fullName>
    </recommendedName>
</protein>
<dbReference type="Proteomes" id="UP000296822">
    <property type="component" value="Chromosome"/>
</dbReference>
<evidence type="ECO:0000313" key="1">
    <source>
        <dbReference type="EMBL" id="QCC54851.1"/>
    </source>
</evidence>
<evidence type="ECO:0008006" key="3">
    <source>
        <dbReference type="Google" id="ProtNLM"/>
    </source>
</evidence>
<accession>A0A4D6HMN1</accession>
<dbReference type="GeneID" id="39851681"/>
<dbReference type="EMBL" id="CP031305">
    <property type="protein sequence ID" value="QCC54851.1"/>
    <property type="molecule type" value="Genomic_DNA"/>
</dbReference>
<dbReference type="RefSeq" id="WP_006064671.1">
    <property type="nucleotide sequence ID" value="NZ_CP031305.1"/>
</dbReference>
<dbReference type="KEGG" id="nbg:DV706_10475"/>
<evidence type="ECO:0000313" key="2">
    <source>
        <dbReference type="Proteomes" id="UP000296822"/>
    </source>
</evidence>
<name>A0A4D6HMN1_9EURY</name>
<proteinExistence type="predicted"/>
<sequence length="146" mass="16066">MHEVEVTSVVQPSARALREQLSPQSILEYAEIYDIHTAERTAAGTEVTASLEDNELTVVFTELENGYEYTFVDGAGMFEQRYSKLIVESGDETRVSAVARYSFDSVWSFVLDRLAAGTVTKELETTIANLVEETIDAGSEPTSSGK</sequence>